<accession>A0ABD7LLY1</accession>
<dbReference type="Proteomes" id="UP000196218">
    <property type="component" value="Unassembled WGS sequence"/>
</dbReference>
<dbReference type="EMBL" id="FKJW01000003">
    <property type="protein sequence ID" value="SAK21522.1"/>
    <property type="molecule type" value="Genomic_DNA"/>
</dbReference>
<dbReference type="InterPro" id="IPR059206">
    <property type="entry name" value="Sll1717-like"/>
</dbReference>
<feature type="region of interest" description="Disordered" evidence="1">
    <location>
        <begin position="541"/>
        <end position="562"/>
    </location>
</feature>
<dbReference type="NCBIfam" id="NF047389">
    <property type="entry name" value="ATPase_Sll1717"/>
    <property type="match status" value="1"/>
</dbReference>
<sequence length="562" mass="65505">MRYVFRRNSSVGAMDAESDERFLRDCFLDTGDLDSLEDCQDPKRIVVGRVGAGKSALLSRLLESHSNAVEIRAEQLSLSYVANSDIIQFFESAGVKLDLFYQLLWRHVFVIELLRKRYRISANDPWGFLDQLRDLFQRDQAKRRAVDYLKQWNDHFWQDTETRVKEFTSKLETKLSSAIDAKAYGITLNASGAQTLSDEIKSEVLHKAQSVVNDNQVRELSEIITLLADEIFTDPQNRFYLVIDRLDESWVDDRIRFKLIRALIETVRAFQRVRSVKAVVAIREDLLRTVFEETRDAGFQEEKFEGLFLRLRWSKAQLKQMIDLRIEKLIKEQYTQRKVTFEDIFRGSVRGESAIDYLLSRTLLRPRDVIAFVNCCIELCEGKEFVTPSTVQDAERKYSIGRLRSLKDEWISHYASLEACTEILRGRNTHFRYSEITETHLQECIQEHWIQIPESDPVGLAANEYLNNKRSANSLLIQILKVLYTTSIVGVKPEATERVSWSYLDDRGISDGQYKKSSSINVHPMLWRALDVVLPVRADRRRHTTEDRPRDDHKGTKQRFRS</sequence>
<proteinExistence type="predicted"/>
<evidence type="ECO:0008006" key="4">
    <source>
        <dbReference type="Google" id="ProtNLM"/>
    </source>
</evidence>
<gene>
    <name evidence="2" type="ORF">UA18_02736</name>
</gene>
<feature type="compositionally biased region" description="Basic and acidic residues" evidence="1">
    <location>
        <begin position="544"/>
        <end position="555"/>
    </location>
</feature>
<evidence type="ECO:0000256" key="1">
    <source>
        <dbReference type="SAM" id="MobiDB-lite"/>
    </source>
</evidence>
<protein>
    <recommendedName>
        <fullName evidence="4">ATPase</fullName>
    </recommendedName>
</protein>
<comment type="caution">
    <text evidence="2">The sequence shown here is derived from an EMBL/GenBank/DDBJ whole genome shotgun (WGS) entry which is preliminary data.</text>
</comment>
<organism evidence="2 3">
    <name type="scientific">Burkholderia multivorans</name>
    <dbReference type="NCBI Taxonomy" id="87883"/>
    <lineage>
        <taxon>Bacteria</taxon>
        <taxon>Pseudomonadati</taxon>
        <taxon>Pseudomonadota</taxon>
        <taxon>Betaproteobacteria</taxon>
        <taxon>Burkholderiales</taxon>
        <taxon>Burkholderiaceae</taxon>
        <taxon>Burkholderia</taxon>
        <taxon>Burkholderia cepacia complex</taxon>
    </lineage>
</organism>
<dbReference type="AlphaFoldDB" id="A0ABD7LLY1"/>
<evidence type="ECO:0000313" key="2">
    <source>
        <dbReference type="EMBL" id="SAK21522.1"/>
    </source>
</evidence>
<reference evidence="2 3" key="1">
    <citation type="submission" date="2016-04" db="EMBL/GenBank/DDBJ databases">
        <authorList>
            <person name="Peeters C."/>
        </authorList>
    </citation>
    <scope>NUCLEOTIDE SEQUENCE [LARGE SCALE GENOMIC DNA]</scope>
    <source>
        <strain evidence="2">LMG 29311</strain>
    </source>
</reference>
<name>A0ABD7LLY1_9BURK</name>
<evidence type="ECO:0000313" key="3">
    <source>
        <dbReference type="Proteomes" id="UP000196218"/>
    </source>
</evidence>